<dbReference type="EMBL" id="DQWQ01000101">
    <property type="protein sequence ID" value="HDD35621.1"/>
    <property type="molecule type" value="Genomic_DNA"/>
</dbReference>
<evidence type="ECO:0000259" key="1">
    <source>
        <dbReference type="Pfam" id="PF01256"/>
    </source>
</evidence>
<feature type="domain" description="YjeF C-terminal" evidence="1">
    <location>
        <begin position="104"/>
        <end position="256"/>
    </location>
</feature>
<keyword evidence="2" id="KW-0418">Kinase</keyword>
<dbReference type="SUPFAM" id="SSF53613">
    <property type="entry name" value="Ribokinase-like"/>
    <property type="match status" value="1"/>
</dbReference>
<dbReference type="GO" id="GO:0016836">
    <property type="term" value="F:hydro-lyase activity"/>
    <property type="evidence" value="ECO:0007669"/>
    <property type="project" value="InterPro"/>
</dbReference>
<dbReference type="Gene3D" id="3.40.1190.20">
    <property type="match status" value="1"/>
</dbReference>
<dbReference type="InterPro" id="IPR000631">
    <property type="entry name" value="CARKD"/>
</dbReference>
<dbReference type="Proteomes" id="UP000885706">
    <property type="component" value="Unassembled WGS sequence"/>
</dbReference>
<dbReference type="Pfam" id="PF01256">
    <property type="entry name" value="Carb_kinase"/>
    <property type="match status" value="1"/>
</dbReference>
<gene>
    <name evidence="2" type="ORF">ENF30_02345</name>
</gene>
<dbReference type="AlphaFoldDB" id="A0A7V0IAI0"/>
<keyword evidence="2" id="KW-0808">Transferase</keyword>
<comment type="caution">
    <text evidence="2">The sequence shown here is derived from an EMBL/GenBank/DDBJ whole genome shotgun (WGS) entry which is preliminary data.</text>
</comment>
<proteinExistence type="predicted"/>
<name>A0A7V0IAI0_DESA2</name>
<reference evidence="2" key="1">
    <citation type="journal article" date="2020" name="mSystems">
        <title>Genome- and Community-Level Interaction Insights into Carbon Utilization and Element Cycling Functions of Hydrothermarchaeota in Hydrothermal Sediment.</title>
        <authorList>
            <person name="Zhou Z."/>
            <person name="Liu Y."/>
            <person name="Xu W."/>
            <person name="Pan J."/>
            <person name="Luo Z.H."/>
            <person name="Li M."/>
        </authorList>
    </citation>
    <scope>NUCLEOTIDE SEQUENCE [LARGE SCALE GENOMIC DNA]</scope>
    <source>
        <strain evidence="2">HyVt-113</strain>
    </source>
</reference>
<sequence length="287" mass="31481">MLVIGTVPFDIEIIHGEANLEKNNININGVTFPIGVGTTALLAAAINTLSFFDRSLPYVILAGDKGEGKGTKRLFAFLKSNSLKKERVICGHYMMPYVDEFKEVFPKLRENAKFIIADAGMMYAAKAAGFAKKVDVFTPDVGELAFLADKDAIHPAYIKRILFEIDAEDIESLIRQAYLTENLSKFVFVKGQKDLVIKDGKTIASISSPLIKAMEAIGGTGDTLVGIMSGFLESDFSFEKASLFAAKVNRIAAKLAWITPATPIYEVIKFIPEAIREVVKCNGQQQE</sequence>
<accession>A0A7V0IAI0</accession>
<dbReference type="GO" id="GO:0016301">
    <property type="term" value="F:kinase activity"/>
    <property type="evidence" value="ECO:0007669"/>
    <property type="project" value="UniProtKB-KW"/>
</dbReference>
<organism evidence="2">
    <name type="scientific">Desulfofervidus auxilii</name>
    <dbReference type="NCBI Taxonomy" id="1621989"/>
    <lineage>
        <taxon>Bacteria</taxon>
        <taxon>Pseudomonadati</taxon>
        <taxon>Thermodesulfobacteriota</taxon>
        <taxon>Candidatus Desulfofervidia</taxon>
        <taxon>Candidatus Desulfofervidales</taxon>
        <taxon>Candidatus Desulfofervidaceae</taxon>
        <taxon>Candidatus Desulfofervidus</taxon>
    </lineage>
</organism>
<evidence type="ECO:0000313" key="2">
    <source>
        <dbReference type="EMBL" id="HDD35621.1"/>
    </source>
</evidence>
<dbReference type="InterPro" id="IPR029056">
    <property type="entry name" value="Ribokinase-like"/>
</dbReference>
<protein>
    <submittedName>
        <fullName evidence="2">Sugar kinase</fullName>
    </submittedName>
</protein>